<feature type="region of interest" description="Disordered" evidence="1">
    <location>
        <begin position="1"/>
        <end position="20"/>
    </location>
</feature>
<evidence type="ECO:0000256" key="1">
    <source>
        <dbReference type="SAM" id="MobiDB-lite"/>
    </source>
</evidence>
<accession>A0ABS7TPL5</accession>
<organism evidence="2 3">
    <name type="scientific">Nannocystis pusilla</name>
    <dbReference type="NCBI Taxonomy" id="889268"/>
    <lineage>
        <taxon>Bacteria</taxon>
        <taxon>Pseudomonadati</taxon>
        <taxon>Myxococcota</taxon>
        <taxon>Polyangia</taxon>
        <taxon>Nannocystales</taxon>
        <taxon>Nannocystaceae</taxon>
        <taxon>Nannocystis</taxon>
    </lineage>
</organism>
<evidence type="ECO:0000313" key="2">
    <source>
        <dbReference type="EMBL" id="MBZ5710166.1"/>
    </source>
</evidence>
<proteinExistence type="predicted"/>
<protein>
    <submittedName>
        <fullName evidence="2">Uncharacterized protein</fullName>
    </submittedName>
</protein>
<sequence length="432" mass="46984">MQDASPPRSSPHRRRRAPSWPPRLAFTAALAASGAGLAREPETTARAGDALAECYERTVVPPLGLVDESGQRLRGLNEHGVVLLDALPHRGPAWYAGETGQTAFVWADGEARPIEIDGLVQTLAVDINDRDEVLVFGTSEVGVLPRWTEAALWQDGALAARFSSPSGVPFAHGELNERGHLVLATRAVTTLAAEAPGRVYRWRGDDLEDLGEGRVLAFGDDDTVFGVDYVPAELHGTEVMEERLVQWGAEKTVLPTTCEPYGIGPVELSPHGRAVVTYDCDVGRRSDVWVDGEARMLPVLMRDVTEALDLNDSGDIIGLAMTKHLEMVPVLWRGEAIRRLPTPPSAHDGRYTDINRHGLMVGVFDQLADDKDVDLPLFYVSNGRAVAELPYPSPTMGYGEASALMNDRGDIVGSTDNLGSDHRTMLWRACEL</sequence>
<name>A0ABS7TPL5_9BACT</name>
<evidence type="ECO:0000313" key="3">
    <source>
        <dbReference type="Proteomes" id="UP001139031"/>
    </source>
</evidence>
<dbReference type="Proteomes" id="UP001139031">
    <property type="component" value="Unassembled WGS sequence"/>
</dbReference>
<reference evidence="2" key="1">
    <citation type="submission" date="2021-08" db="EMBL/GenBank/DDBJ databases">
        <authorList>
            <person name="Stevens D.C."/>
        </authorList>
    </citation>
    <scope>NUCLEOTIDE SEQUENCE</scope>
    <source>
        <strain evidence="2">DSM 53165</strain>
    </source>
</reference>
<keyword evidence="3" id="KW-1185">Reference proteome</keyword>
<gene>
    <name evidence="2" type="ORF">K7C98_12950</name>
</gene>
<dbReference type="EMBL" id="JAIRAU010000012">
    <property type="protein sequence ID" value="MBZ5710166.1"/>
    <property type="molecule type" value="Genomic_DNA"/>
</dbReference>
<comment type="caution">
    <text evidence="2">The sequence shown here is derived from an EMBL/GenBank/DDBJ whole genome shotgun (WGS) entry which is preliminary data.</text>
</comment>
<dbReference type="RefSeq" id="WP_224191938.1">
    <property type="nucleotide sequence ID" value="NZ_JAIRAU010000012.1"/>
</dbReference>